<evidence type="ECO:0000313" key="2">
    <source>
        <dbReference type="EMBL" id="KAF9580459.1"/>
    </source>
</evidence>
<feature type="compositionally biased region" description="Polar residues" evidence="1">
    <location>
        <begin position="382"/>
        <end position="411"/>
    </location>
</feature>
<evidence type="ECO:0008006" key="4">
    <source>
        <dbReference type="Google" id="ProtNLM"/>
    </source>
</evidence>
<dbReference type="Proteomes" id="UP000780801">
    <property type="component" value="Unassembled WGS sequence"/>
</dbReference>
<name>A0A9P6FS83_9FUNG</name>
<dbReference type="OrthoDB" id="2374051at2759"/>
<comment type="caution">
    <text evidence="2">The sequence shown here is derived from an EMBL/GenBank/DDBJ whole genome shotgun (WGS) entry which is preliminary data.</text>
</comment>
<evidence type="ECO:0000313" key="3">
    <source>
        <dbReference type="Proteomes" id="UP000780801"/>
    </source>
</evidence>
<organism evidence="2 3">
    <name type="scientific">Lunasporangiospora selenospora</name>
    <dbReference type="NCBI Taxonomy" id="979761"/>
    <lineage>
        <taxon>Eukaryota</taxon>
        <taxon>Fungi</taxon>
        <taxon>Fungi incertae sedis</taxon>
        <taxon>Mucoromycota</taxon>
        <taxon>Mortierellomycotina</taxon>
        <taxon>Mortierellomycetes</taxon>
        <taxon>Mortierellales</taxon>
        <taxon>Mortierellaceae</taxon>
        <taxon>Lunasporangiospora</taxon>
    </lineage>
</organism>
<dbReference type="AlphaFoldDB" id="A0A9P6FS83"/>
<proteinExistence type="predicted"/>
<protein>
    <recommendedName>
        <fullName evidence="4">N-acetyltransferase domain-containing protein</fullName>
    </recommendedName>
</protein>
<reference evidence="2" key="1">
    <citation type="journal article" date="2020" name="Fungal Divers.">
        <title>Resolving the Mortierellaceae phylogeny through synthesis of multi-gene phylogenetics and phylogenomics.</title>
        <authorList>
            <person name="Vandepol N."/>
            <person name="Liber J."/>
            <person name="Desiro A."/>
            <person name="Na H."/>
            <person name="Kennedy M."/>
            <person name="Barry K."/>
            <person name="Grigoriev I.V."/>
            <person name="Miller A.N."/>
            <person name="O'Donnell K."/>
            <person name="Stajich J.E."/>
            <person name="Bonito G."/>
        </authorList>
    </citation>
    <scope>NUCLEOTIDE SEQUENCE</scope>
    <source>
        <strain evidence="2">KOD1015</strain>
    </source>
</reference>
<dbReference type="EMBL" id="JAABOA010002053">
    <property type="protein sequence ID" value="KAF9580459.1"/>
    <property type="molecule type" value="Genomic_DNA"/>
</dbReference>
<sequence>MSAVYNHAEFISHFVSLHHHSTQPTLTHQLLTTEFPNTFSEFWILYDDNLHQPLACVGANTVMSNASVGYVGLFEARTVEAGIAVLKAATAWLQRGRLGQFEPVHQILGPVNLTTWLQYRLRVDTDPQPSMSYEPRHPVFYQSCFEQAGFKKAVDYYSTFFDIDQAIRGFEAYSRGETLADIGLKSQPWNTLNLWASLTPERHPDLTPQDNVAKRVYDLSIELFQGKDLFDNSFSRQNHRQIVLNDMISRPEVDNQSLLDLSTFVVDTRTGKDVGYVACWVENQDTIVIKTVGFLPQVRKTRAFCITMLEAFRRAKDVWGATRCSCALMNENSTGISERVAGKSVRHVYRLYIHQQPPSQLELHHQALKNANSRASGLERQPSASTISPTQVSSSPSTHRSAATSTQQSLGQPRVPVRHYASQGYGHGPNRPIMARL</sequence>
<evidence type="ECO:0000256" key="1">
    <source>
        <dbReference type="SAM" id="MobiDB-lite"/>
    </source>
</evidence>
<feature type="region of interest" description="Disordered" evidence="1">
    <location>
        <begin position="371"/>
        <end position="437"/>
    </location>
</feature>
<accession>A0A9P6FS83</accession>
<gene>
    <name evidence="2" type="ORF">BGW38_002896</name>
</gene>
<keyword evidence="3" id="KW-1185">Reference proteome</keyword>